<dbReference type="CDD" id="cd00158">
    <property type="entry name" value="RHOD"/>
    <property type="match status" value="1"/>
</dbReference>
<evidence type="ECO:0000256" key="1">
    <source>
        <dbReference type="SAM" id="SignalP"/>
    </source>
</evidence>
<dbReference type="PANTHER" id="PTHR43031">
    <property type="entry name" value="FAD-DEPENDENT OXIDOREDUCTASE"/>
    <property type="match status" value="1"/>
</dbReference>
<dbReference type="PROSITE" id="PS50206">
    <property type="entry name" value="RHODANESE_3"/>
    <property type="match status" value="1"/>
</dbReference>
<evidence type="ECO:0000259" key="2">
    <source>
        <dbReference type="PROSITE" id="PS50206"/>
    </source>
</evidence>
<protein>
    <submittedName>
        <fullName evidence="3">Sulfurtransferase</fullName>
    </submittedName>
</protein>
<sequence length="133" mass="15058">MKKLAIVLLLMSATLFAGFKTIDTATFEKMQAKGVPVIDIRTPMEWKETGIIKGAHKMMFFTPNGEADLAEWFYNLGRLIKDKKEPFIIYCAHANRTKVLGEGLAQMGFKNVYELKDGIENGWIKLGKKTVKE</sequence>
<dbReference type="Gene3D" id="3.40.250.10">
    <property type="entry name" value="Rhodanese-like domain"/>
    <property type="match status" value="1"/>
</dbReference>
<comment type="caution">
    <text evidence="3">The sequence shown here is derived from an EMBL/GenBank/DDBJ whole genome shotgun (WGS) entry which is preliminary data.</text>
</comment>
<dbReference type="EMBL" id="LNKT01000023">
    <property type="protein sequence ID" value="KYJ86596.1"/>
    <property type="molecule type" value="Genomic_DNA"/>
</dbReference>
<evidence type="ECO:0000313" key="4">
    <source>
        <dbReference type="Proteomes" id="UP000075359"/>
    </source>
</evidence>
<dbReference type="Pfam" id="PF00581">
    <property type="entry name" value="Rhodanese"/>
    <property type="match status" value="1"/>
</dbReference>
<keyword evidence="3" id="KW-0808">Transferase</keyword>
<keyword evidence="1" id="KW-0732">Signal</keyword>
<gene>
    <name evidence="3" type="ORF">AS592_07285</name>
</gene>
<dbReference type="Proteomes" id="UP000075359">
    <property type="component" value="Unassembled WGS sequence"/>
</dbReference>
<dbReference type="OrthoDB" id="5471138at2"/>
<dbReference type="RefSeq" id="WP_067330946.1">
    <property type="nucleotide sequence ID" value="NZ_LNKT01000023.1"/>
</dbReference>
<feature type="chain" id="PRO_5007578487" evidence="1">
    <location>
        <begin position="18"/>
        <end position="133"/>
    </location>
</feature>
<proteinExistence type="predicted"/>
<evidence type="ECO:0000313" key="3">
    <source>
        <dbReference type="EMBL" id="KYJ86596.1"/>
    </source>
</evidence>
<dbReference type="PANTHER" id="PTHR43031:SF16">
    <property type="entry name" value="OXIDOREDUCTASE"/>
    <property type="match status" value="1"/>
</dbReference>
<dbReference type="InterPro" id="IPR001763">
    <property type="entry name" value="Rhodanese-like_dom"/>
</dbReference>
<dbReference type="AlphaFoldDB" id="A0A151CGF6"/>
<keyword evidence="4" id="KW-1185">Reference proteome</keyword>
<dbReference type="STRING" id="1630136.AS592_07285"/>
<organism evidence="3 4">
    <name type="scientific">Sulfurovum riftiae</name>
    <dbReference type="NCBI Taxonomy" id="1630136"/>
    <lineage>
        <taxon>Bacteria</taxon>
        <taxon>Pseudomonadati</taxon>
        <taxon>Campylobacterota</taxon>
        <taxon>Epsilonproteobacteria</taxon>
        <taxon>Campylobacterales</taxon>
        <taxon>Sulfurovaceae</taxon>
        <taxon>Sulfurovum</taxon>
    </lineage>
</organism>
<name>A0A151CGF6_9BACT</name>
<dbReference type="SUPFAM" id="SSF52821">
    <property type="entry name" value="Rhodanese/Cell cycle control phosphatase"/>
    <property type="match status" value="1"/>
</dbReference>
<feature type="signal peptide" evidence="1">
    <location>
        <begin position="1"/>
        <end position="17"/>
    </location>
</feature>
<feature type="domain" description="Rhodanese" evidence="2">
    <location>
        <begin position="31"/>
        <end position="132"/>
    </location>
</feature>
<reference evidence="3 4" key="1">
    <citation type="submission" date="2015-11" db="EMBL/GenBank/DDBJ databases">
        <title>Draft genome of Sulfurovum riftiae 1812E, a member of the Epsilonproteobacteria isolated from the tube of the deep-sea hydrothermal vent tubewom Riftia pachyptila.</title>
        <authorList>
            <person name="Vetriani C."/>
            <person name="Giovannelli D."/>
        </authorList>
    </citation>
    <scope>NUCLEOTIDE SEQUENCE [LARGE SCALE GENOMIC DNA]</scope>
    <source>
        <strain evidence="3 4">1812E</strain>
    </source>
</reference>
<dbReference type="InterPro" id="IPR050229">
    <property type="entry name" value="GlpE_sulfurtransferase"/>
</dbReference>
<dbReference type="GO" id="GO:0016740">
    <property type="term" value="F:transferase activity"/>
    <property type="evidence" value="ECO:0007669"/>
    <property type="project" value="UniProtKB-KW"/>
</dbReference>
<accession>A0A151CGF6</accession>
<dbReference type="SMART" id="SM00450">
    <property type="entry name" value="RHOD"/>
    <property type="match status" value="1"/>
</dbReference>
<dbReference type="InterPro" id="IPR036873">
    <property type="entry name" value="Rhodanese-like_dom_sf"/>
</dbReference>